<dbReference type="PIRSF" id="PIRSF000724">
    <property type="entry name" value="Pgk"/>
    <property type="match status" value="1"/>
</dbReference>
<evidence type="ECO:0000256" key="13">
    <source>
        <dbReference type="PIRSR" id="PIRSR000724-1"/>
    </source>
</evidence>
<feature type="binding site" evidence="12 14">
    <location>
        <position position="295"/>
    </location>
    <ligand>
        <name>ATP</name>
        <dbReference type="ChEBI" id="CHEBI:30616"/>
    </ligand>
</feature>
<dbReference type="KEGG" id="pluf:LFWB_1720"/>
<dbReference type="FunFam" id="3.40.50.1260:FF:000007">
    <property type="entry name" value="Phosphoglycerate kinase"/>
    <property type="match status" value="1"/>
</dbReference>
<organism evidence="16 17">
    <name type="scientific">Loofah witches'-broom phytoplasma</name>
    <dbReference type="NCBI Taxonomy" id="35773"/>
    <lineage>
        <taxon>Bacteria</taxon>
        <taxon>Bacillati</taxon>
        <taxon>Mycoplasmatota</taxon>
        <taxon>Mollicutes</taxon>
        <taxon>Acholeplasmatales</taxon>
        <taxon>Acholeplasmataceae</taxon>
        <taxon>Candidatus Phytoplasma</taxon>
        <taxon>16SrVIII (Loofah witches'-broom group)</taxon>
    </lineage>
</organism>
<feature type="binding site" evidence="12 13">
    <location>
        <begin position="20"/>
        <end position="22"/>
    </location>
    <ligand>
        <name>substrate</name>
    </ligand>
</feature>
<dbReference type="RefSeq" id="WP_210954796.1">
    <property type="nucleotide sequence ID" value="NZ_CP054393.1"/>
</dbReference>
<dbReference type="PRINTS" id="PR00477">
    <property type="entry name" value="PHGLYCKINASE"/>
</dbReference>
<dbReference type="InterPro" id="IPR015911">
    <property type="entry name" value="Phosphoglycerate_kinase_CS"/>
</dbReference>
<comment type="catalytic activity">
    <reaction evidence="1 12 15">
        <text>(2R)-3-phosphoglycerate + ATP = (2R)-3-phospho-glyceroyl phosphate + ADP</text>
        <dbReference type="Rhea" id="RHEA:14801"/>
        <dbReference type="ChEBI" id="CHEBI:30616"/>
        <dbReference type="ChEBI" id="CHEBI:57604"/>
        <dbReference type="ChEBI" id="CHEBI:58272"/>
        <dbReference type="ChEBI" id="CHEBI:456216"/>
        <dbReference type="EC" id="2.7.2.3"/>
    </reaction>
</comment>
<feature type="binding site" evidence="13">
    <location>
        <position position="35"/>
    </location>
    <ligand>
        <name>(2R)-3-phosphoglycerate</name>
        <dbReference type="ChEBI" id="CHEBI:58272"/>
    </ligand>
</feature>
<feature type="binding site" evidence="12 13">
    <location>
        <begin position="58"/>
        <end position="61"/>
    </location>
    <ligand>
        <name>substrate</name>
    </ligand>
</feature>
<feature type="binding site" evidence="12 14">
    <location>
        <begin position="353"/>
        <end position="356"/>
    </location>
    <ligand>
        <name>ATP</name>
        <dbReference type="ChEBI" id="CHEBI:30616"/>
    </ligand>
</feature>
<keyword evidence="7 12" id="KW-0808">Transferase</keyword>
<evidence type="ECO:0000256" key="12">
    <source>
        <dbReference type="HAMAP-Rule" id="MF_00145"/>
    </source>
</evidence>
<feature type="binding site" evidence="12 14">
    <location>
        <position position="326"/>
    </location>
    <ligand>
        <name>ATP</name>
        <dbReference type="ChEBI" id="CHEBI:30616"/>
    </ligand>
</feature>
<dbReference type="InterPro" id="IPR001576">
    <property type="entry name" value="Phosphoglycerate_kinase"/>
</dbReference>
<gene>
    <name evidence="12 16" type="primary">pgk</name>
    <name evidence="16" type="ORF">LFWB_1720</name>
</gene>
<keyword evidence="8 12" id="KW-0547">Nucleotide-binding</keyword>
<dbReference type="PANTHER" id="PTHR11406:SF23">
    <property type="entry name" value="PHOSPHOGLYCERATE KINASE 1, CHLOROPLASTIC-RELATED"/>
    <property type="match status" value="1"/>
</dbReference>
<accession>A0A975FJ24</accession>
<dbReference type="PROSITE" id="PS00111">
    <property type="entry name" value="PGLYCERATE_KINASE"/>
    <property type="match status" value="1"/>
</dbReference>
<dbReference type="SUPFAM" id="SSF53748">
    <property type="entry name" value="Phosphoglycerate kinase"/>
    <property type="match status" value="1"/>
</dbReference>
<dbReference type="GO" id="GO:0043531">
    <property type="term" value="F:ADP binding"/>
    <property type="evidence" value="ECO:0007669"/>
    <property type="project" value="TreeGrafter"/>
</dbReference>
<keyword evidence="11 12" id="KW-0324">Glycolysis</keyword>
<evidence type="ECO:0000256" key="8">
    <source>
        <dbReference type="ARBA" id="ARBA00022741"/>
    </source>
</evidence>
<comment type="pathway">
    <text evidence="3 12">Carbohydrate degradation; glycolysis; pyruvate from D-glyceraldehyde 3-phosphate: step 2/5.</text>
</comment>
<evidence type="ECO:0000256" key="15">
    <source>
        <dbReference type="RuleBase" id="RU000532"/>
    </source>
</evidence>
<evidence type="ECO:0000256" key="9">
    <source>
        <dbReference type="ARBA" id="ARBA00022777"/>
    </source>
</evidence>
<evidence type="ECO:0000256" key="10">
    <source>
        <dbReference type="ARBA" id="ARBA00022840"/>
    </source>
</evidence>
<dbReference type="HAMAP" id="MF_00145">
    <property type="entry name" value="Phosphoglyc_kinase"/>
    <property type="match status" value="1"/>
</dbReference>
<dbReference type="InterPro" id="IPR036043">
    <property type="entry name" value="Phosphoglycerate_kinase_sf"/>
</dbReference>
<evidence type="ECO:0000256" key="2">
    <source>
        <dbReference type="ARBA" id="ARBA00004496"/>
    </source>
</evidence>
<keyword evidence="10 12" id="KW-0067">ATP-binding</keyword>
<evidence type="ECO:0000256" key="7">
    <source>
        <dbReference type="ARBA" id="ARBA00022679"/>
    </source>
</evidence>
<evidence type="ECO:0000256" key="4">
    <source>
        <dbReference type="ARBA" id="ARBA00013061"/>
    </source>
</evidence>
<sequence length="399" mass="44292">MNNSLINLNIENKKVLLRADLNVPLENKIITDDNRIKAILPTVNYLIKKKAKIIIFSHLGRITEESQKASFSLKPIAEKLSFYLKQKVIFVPETKGLFLENSINRLSSGDVLMLENTRFEDLNNKSESKNNPQLGKYWASLGDVFVNDAFGTCHRNHASNVGIATNIKKKCFGFLVEKEINFIKKIISNPQRPLIAVLGGAKVSDKIELIQNMLKKVNFLLIGGGMSFTFLKAQGFNVGNSLLENDKIALVKELLSSPEIKKIVLPKDFVCGKEFSPDTPAFVCPYFNIPDNFAGLDIGPETIKLFQNYLSKAKTIVWNGPLGIFEFEKFSQGTKKIAEIISSLKKTISIIGGGDSGAAVFKFGLENYFDHISTGGAAFLEFLEGKSMPGLDCIKNNLK</sequence>
<feature type="binding site" evidence="12">
    <location>
        <position position="118"/>
    </location>
    <ligand>
        <name>substrate</name>
    </ligand>
</feature>
<evidence type="ECO:0000313" key="16">
    <source>
        <dbReference type="EMBL" id="QTX02742.1"/>
    </source>
</evidence>
<dbReference type="FunFam" id="3.40.50.1260:FF:000008">
    <property type="entry name" value="Phosphoglycerate kinase"/>
    <property type="match status" value="1"/>
</dbReference>
<dbReference type="GO" id="GO:0005524">
    <property type="term" value="F:ATP binding"/>
    <property type="evidence" value="ECO:0007669"/>
    <property type="project" value="UniProtKB-KW"/>
</dbReference>
<evidence type="ECO:0000256" key="5">
    <source>
        <dbReference type="ARBA" id="ARBA00016471"/>
    </source>
</evidence>
<dbReference type="Proteomes" id="UP000672038">
    <property type="component" value="Chromosome"/>
</dbReference>
<dbReference type="GO" id="GO:0004618">
    <property type="term" value="F:phosphoglycerate kinase activity"/>
    <property type="evidence" value="ECO:0007669"/>
    <property type="project" value="UniProtKB-UniRule"/>
</dbReference>
<protein>
    <recommendedName>
        <fullName evidence="5 12">Phosphoglycerate kinase</fullName>
        <ecNumber evidence="4 12">2.7.2.3</ecNumber>
    </recommendedName>
</protein>
<comment type="subcellular location">
    <subcellularLocation>
        <location evidence="2 12">Cytoplasm</location>
    </subcellularLocation>
</comment>
<dbReference type="InterPro" id="IPR015824">
    <property type="entry name" value="Phosphoglycerate_kinase_N"/>
</dbReference>
<dbReference type="EMBL" id="CP054393">
    <property type="protein sequence ID" value="QTX02742.1"/>
    <property type="molecule type" value="Genomic_DNA"/>
</dbReference>
<feature type="binding site" evidence="13">
    <location>
        <position position="155"/>
    </location>
    <ligand>
        <name>(2R)-3-phosphoglycerate</name>
        <dbReference type="ChEBI" id="CHEBI:58272"/>
    </ligand>
</feature>
<feature type="binding site" evidence="13">
    <location>
        <position position="118"/>
    </location>
    <ligand>
        <name>(2R)-3-phosphoglycerate</name>
        <dbReference type="ChEBI" id="CHEBI:58272"/>
    </ligand>
</feature>
<proteinExistence type="inferred from homology"/>
<dbReference type="AlphaFoldDB" id="A0A975FJ24"/>
<reference evidence="16" key="1">
    <citation type="submission" date="2020-06" db="EMBL/GenBank/DDBJ databases">
        <title>Complete genome sequence of Candidatus Phytoplasma luffae NCHU2019.</title>
        <authorList>
            <person name="Cho S.-T."/>
            <person name="Tan C.-M."/>
            <person name="Li J.-R."/>
            <person name="Chien Y.-Y."/>
            <person name="Chiu Y.-C."/>
            <person name="Yang J.-Y."/>
            <person name="Kuo C.-H."/>
        </authorList>
    </citation>
    <scope>NUCLEOTIDE SEQUENCE</scope>
    <source>
        <strain evidence="16">NCHU2019</strain>
    </source>
</reference>
<dbReference type="EC" id="2.7.2.3" evidence="4 12"/>
<feature type="binding site" evidence="12">
    <location>
        <position position="155"/>
    </location>
    <ligand>
        <name>substrate</name>
    </ligand>
</feature>
<evidence type="ECO:0000313" key="17">
    <source>
        <dbReference type="Proteomes" id="UP000672038"/>
    </source>
</evidence>
<evidence type="ECO:0000256" key="14">
    <source>
        <dbReference type="PIRSR" id="PIRSR000724-2"/>
    </source>
</evidence>
<name>A0A975FJ24_LOWBP</name>
<feature type="binding site" evidence="12 14">
    <location>
        <position position="206"/>
    </location>
    <ligand>
        <name>ATP</name>
        <dbReference type="ChEBI" id="CHEBI:30616"/>
    </ligand>
</feature>
<dbReference type="GO" id="GO:0006094">
    <property type="term" value="P:gluconeogenesis"/>
    <property type="evidence" value="ECO:0007669"/>
    <property type="project" value="TreeGrafter"/>
</dbReference>
<keyword evidence="6 12" id="KW-0963">Cytoplasm</keyword>
<keyword evidence="17" id="KW-1185">Reference proteome</keyword>
<keyword evidence="9 12" id="KW-0418">Kinase</keyword>
<evidence type="ECO:0000256" key="3">
    <source>
        <dbReference type="ARBA" id="ARBA00004838"/>
    </source>
</evidence>
<evidence type="ECO:0000256" key="6">
    <source>
        <dbReference type="ARBA" id="ARBA00022490"/>
    </source>
</evidence>
<dbReference type="Pfam" id="PF00162">
    <property type="entry name" value="PGK"/>
    <property type="match status" value="1"/>
</dbReference>
<dbReference type="PANTHER" id="PTHR11406">
    <property type="entry name" value="PHOSPHOGLYCERATE KINASE"/>
    <property type="match status" value="1"/>
</dbReference>
<comment type="subunit">
    <text evidence="12">Monomer.</text>
</comment>
<evidence type="ECO:0000256" key="1">
    <source>
        <dbReference type="ARBA" id="ARBA00000642"/>
    </source>
</evidence>
<comment type="similarity">
    <text evidence="12 15">Belongs to the phosphoglycerate kinase family.</text>
</comment>
<feature type="binding site" evidence="12">
    <location>
        <position position="35"/>
    </location>
    <ligand>
        <name>substrate</name>
    </ligand>
</feature>
<evidence type="ECO:0000256" key="11">
    <source>
        <dbReference type="ARBA" id="ARBA00023152"/>
    </source>
</evidence>
<dbReference type="GO" id="GO:0006096">
    <property type="term" value="P:glycolytic process"/>
    <property type="evidence" value="ECO:0007669"/>
    <property type="project" value="UniProtKB-UniRule"/>
</dbReference>
<dbReference type="GO" id="GO:0005829">
    <property type="term" value="C:cytosol"/>
    <property type="evidence" value="ECO:0007669"/>
    <property type="project" value="TreeGrafter"/>
</dbReference>
<dbReference type="Gene3D" id="3.40.50.1260">
    <property type="entry name" value="Phosphoglycerate kinase, N-terminal domain"/>
    <property type="match status" value="2"/>
</dbReference>